<protein>
    <submittedName>
        <fullName evidence="7">MauE/DoxX family redox-associated membrane protein</fullName>
    </submittedName>
</protein>
<evidence type="ECO:0000256" key="2">
    <source>
        <dbReference type="ARBA" id="ARBA00022692"/>
    </source>
</evidence>
<evidence type="ECO:0000256" key="1">
    <source>
        <dbReference type="ARBA" id="ARBA00004141"/>
    </source>
</evidence>
<dbReference type="InterPro" id="IPR009908">
    <property type="entry name" value="Methylamine_util_MauE"/>
</dbReference>
<proteinExistence type="predicted"/>
<evidence type="ECO:0000256" key="5">
    <source>
        <dbReference type="SAM" id="Phobius"/>
    </source>
</evidence>
<accession>A0ABW2ZLV4</accession>
<evidence type="ECO:0000259" key="6">
    <source>
        <dbReference type="Pfam" id="PF07291"/>
    </source>
</evidence>
<keyword evidence="4 5" id="KW-0472">Membrane</keyword>
<keyword evidence="8" id="KW-1185">Reference proteome</keyword>
<name>A0ABW2ZLV4_9SPHI</name>
<dbReference type="Proteomes" id="UP001597073">
    <property type="component" value="Unassembled WGS sequence"/>
</dbReference>
<feature type="transmembrane region" description="Helical" evidence="5">
    <location>
        <begin position="115"/>
        <end position="133"/>
    </location>
</feature>
<dbReference type="EMBL" id="JBHTIA010000024">
    <property type="protein sequence ID" value="MFD0767142.1"/>
    <property type="molecule type" value="Genomic_DNA"/>
</dbReference>
<organism evidence="7 8">
    <name type="scientific">Mucilaginibacter lutimaris</name>
    <dbReference type="NCBI Taxonomy" id="931629"/>
    <lineage>
        <taxon>Bacteria</taxon>
        <taxon>Pseudomonadati</taxon>
        <taxon>Bacteroidota</taxon>
        <taxon>Sphingobacteriia</taxon>
        <taxon>Sphingobacteriales</taxon>
        <taxon>Sphingobacteriaceae</taxon>
        <taxon>Mucilaginibacter</taxon>
    </lineage>
</organism>
<comment type="subcellular location">
    <subcellularLocation>
        <location evidence="1">Membrane</location>
        <topology evidence="1">Multi-pass membrane protein</topology>
    </subcellularLocation>
</comment>
<feature type="transmembrane region" description="Helical" evidence="5">
    <location>
        <begin position="47"/>
        <end position="65"/>
    </location>
</feature>
<keyword evidence="3 5" id="KW-1133">Transmembrane helix</keyword>
<dbReference type="Pfam" id="PF07291">
    <property type="entry name" value="MauE"/>
    <property type="match status" value="1"/>
</dbReference>
<evidence type="ECO:0000313" key="8">
    <source>
        <dbReference type="Proteomes" id="UP001597073"/>
    </source>
</evidence>
<feature type="transmembrane region" description="Helical" evidence="5">
    <location>
        <begin position="72"/>
        <end position="95"/>
    </location>
</feature>
<feature type="domain" description="Methylamine utilisation protein MauE" evidence="6">
    <location>
        <begin position="9"/>
        <end position="130"/>
    </location>
</feature>
<sequence>MRTFLKTGAPAMLILLFAYAAISKLAVLRQFRHEMHNQNFPPEAADALTFLIPAVEITAVILLLTEKWLRAGLVLSVILMTLFTGYIGLVLAGYWDRVPCSCGGVLRNMSWQAHFLFNLFFLALSLAAVALPYKGKAENLRKE</sequence>
<gene>
    <name evidence="7" type="ORF">ACFQZI_19970</name>
</gene>
<dbReference type="RefSeq" id="WP_377145663.1">
    <property type="nucleotide sequence ID" value="NZ_JBHTIA010000024.1"/>
</dbReference>
<keyword evidence="2 5" id="KW-0812">Transmembrane</keyword>
<evidence type="ECO:0000256" key="3">
    <source>
        <dbReference type="ARBA" id="ARBA00022989"/>
    </source>
</evidence>
<evidence type="ECO:0000256" key="4">
    <source>
        <dbReference type="ARBA" id="ARBA00023136"/>
    </source>
</evidence>
<evidence type="ECO:0000313" key="7">
    <source>
        <dbReference type="EMBL" id="MFD0767142.1"/>
    </source>
</evidence>
<comment type="caution">
    <text evidence="7">The sequence shown here is derived from an EMBL/GenBank/DDBJ whole genome shotgun (WGS) entry which is preliminary data.</text>
</comment>
<reference evidence="8" key="1">
    <citation type="journal article" date="2019" name="Int. J. Syst. Evol. Microbiol.">
        <title>The Global Catalogue of Microorganisms (GCM) 10K type strain sequencing project: providing services to taxonomists for standard genome sequencing and annotation.</title>
        <authorList>
            <consortium name="The Broad Institute Genomics Platform"/>
            <consortium name="The Broad Institute Genome Sequencing Center for Infectious Disease"/>
            <person name="Wu L."/>
            <person name="Ma J."/>
        </authorList>
    </citation>
    <scope>NUCLEOTIDE SEQUENCE [LARGE SCALE GENOMIC DNA]</scope>
    <source>
        <strain evidence="8">CCUG 60742</strain>
    </source>
</reference>